<keyword evidence="10" id="KW-1185">Reference proteome</keyword>
<dbReference type="PROSITE" id="PS51123">
    <property type="entry name" value="OMPA_2"/>
    <property type="match status" value="1"/>
</dbReference>
<dbReference type="Pfam" id="PF02412">
    <property type="entry name" value="TSP_3"/>
    <property type="match status" value="3"/>
</dbReference>
<accession>A0A0E9N1R2</accession>
<proteinExistence type="predicted"/>
<reference evidence="9 10" key="1">
    <citation type="submission" date="2015-04" db="EMBL/GenBank/DDBJ databases">
        <title>Whole genome shotgun sequence of Flavihumibacter petaseus NBRC 106054.</title>
        <authorList>
            <person name="Miyazawa S."/>
            <person name="Hosoyama A."/>
            <person name="Hashimoto M."/>
            <person name="Noguchi M."/>
            <person name="Tsuchikane K."/>
            <person name="Ohji S."/>
            <person name="Yamazoe A."/>
            <person name="Ichikawa N."/>
            <person name="Kimura A."/>
            <person name="Fujita N."/>
        </authorList>
    </citation>
    <scope>NUCLEOTIDE SEQUENCE [LARGE SCALE GENOMIC DNA]</scope>
    <source>
        <strain evidence="9 10">NBRC 106054</strain>
    </source>
</reference>
<evidence type="ECO:0000259" key="8">
    <source>
        <dbReference type="PROSITE" id="PS51123"/>
    </source>
</evidence>
<keyword evidence="2 7" id="KW-0732">Signal</keyword>
<dbReference type="PROSITE" id="PS01068">
    <property type="entry name" value="OMPA_1"/>
    <property type="match status" value="1"/>
</dbReference>
<dbReference type="InterPro" id="IPR006665">
    <property type="entry name" value="OmpA-like"/>
</dbReference>
<feature type="chain" id="PRO_5002430357" evidence="7">
    <location>
        <begin position="23"/>
        <end position="440"/>
    </location>
</feature>
<dbReference type="CDD" id="cd07185">
    <property type="entry name" value="OmpA_C-like"/>
    <property type="match status" value="1"/>
</dbReference>
<keyword evidence="4" id="KW-0998">Cell outer membrane</keyword>
<name>A0A0E9N1R2_9BACT</name>
<dbReference type="EMBL" id="BBWV01000002">
    <property type="protein sequence ID" value="GAO43280.1"/>
    <property type="molecule type" value="Genomic_DNA"/>
</dbReference>
<dbReference type="GO" id="GO:0005509">
    <property type="term" value="F:calcium ion binding"/>
    <property type="evidence" value="ECO:0007669"/>
    <property type="project" value="InterPro"/>
</dbReference>
<dbReference type="Gene3D" id="4.10.1080.10">
    <property type="entry name" value="TSP type-3 repeat"/>
    <property type="match status" value="1"/>
</dbReference>
<comment type="caution">
    <text evidence="9">The sequence shown here is derived from an EMBL/GenBank/DDBJ whole genome shotgun (WGS) entry which is preliminary data.</text>
</comment>
<dbReference type="InterPro" id="IPR006664">
    <property type="entry name" value="OMP_bac"/>
</dbReference>
<evidence type="ECO:0000313" key="9">
    <source>
        <dbReference type="EMBL" id="GAO43280.1"/>
    </source>
</evidence>
<dbReference type="PANTHER" id="PTHR30329">
    <property type="entry name" value="STATOR ELEMENT OF FLAGELLAR MOTOR COMPLEX"/>
    <property type="match status" value="1"/>
</dbReference>
<evidence type="ECO:0000313" key="10">
    <source>
        <dbReference type="Proteomes" id="UP000033121"/>
    </source>
</evidence>
<keyword evidence="3 5" id="KW-0472">Membrane</keyword>
<dbReference type="InterPro" id="IPR006690">
    <property type="entry name" value="OMPA-like_CS"/>
</dbReference>
<dbReference type="GO" id="GO:0009279">
    <property type="term" value="C:cell outer membrane"/>
    <property type="evidence" value="ECO:0007669"/>
    <property type="project" value="UniProtKB-SubCell"/>
</dbReference>
<dbReference type="InterPro" id="IPR003367">
    <property type="entry name" value="Thrombospondin_3-like_rpt"/>
</dbReference>
<evidence type="ECO:0000256" key="1">
    <source>
        <dbReference type="ARBA" id="ARBA00004442"/>
    </source>
</evidence>
<evidence type="ECO:0000256" key="7">
    <source>
        <dbReference type="SAM" id="SignalP"/>
    </source>
</evidence>
<evidence type="ECO:0000256" key="2">
    <source>
        <dbReference type="ARBA" id="ARBA00022729"/>
    </source>
</evidence>
<evidence type="ECO:0000256" key="4">
    <source>
        <dbReference type="ARBA" id="ARBA00023237"/>
    </source>
</evidence>
<dbReference type="InterPro" id="IPR028974">
    <property type="entry name" value="TSP_type-3_rpt"/>
</dbReference>
<gene>
    <name evidence="9" type="ORF">FPE01S_02_03850</name>
</gene>
<dbReference type="InterPro" id="IPR036737">
    <property type="entry name" value="OmpA-like_sf"/>
</dbReference>
<dbReference type="Proteomes" id="UP000033121">
    <property type="component" value="Unassembled WGS sequence"/>
</dbReference>
<evidence type="ECO:0000256" key="3">
    <source>
        <dbReference type="ARBA" id="ARBA00023136"/>
    </source>
</evidence>
<evidence type="ECO:0000256" key="5">
    <source>
        <dbReference type="PROSITE-ProRule" id="PRU00473"/>
    </source>
</evidence>
<feature type="signal peptide" evidence="7">
    <location>
        <begin position="1"/>
        <end position="22"/>
    </location>
</feature>
<dbReference type="SUPFAM" id="SSF103088">
    <property type="entry name" value="OmpA-like"/>
    <property type="match status" value="1"/>
</dbReference>
<evidence type="ECO:0000256" key="6">
    <source>
        <dbReference type="SAM" id="MobiDB-lite"/>
    </source>
</evidence>
<dbReference type="Gene3D" id="3.30.1330.60">
    <property type="entry name" value="OmpA-like domain"/>
    <property type="match status" value="1"/>
</dbReference>
<comment type="subcellular location">
    <subcellularLocation>
        <location evidence="1">Cell outer membrane</location>
    </subcellularLocation>
</comment>
<organism evidence="9 10">
    <name type="scientific">Flavihumibacter petaseus NBRC 106054</name>
    <dbReference type="NCBI Taxonomy" id="1220578"/>
    <lineage>
        <taxon>Bacteria</taxon>
        <taxon>Pseudomonadati</taxon>
        <taxon>Bacteroidota</taxon>
        <taxon>Chitinophagia</taxon>
        <taxon>Chitinophagales</taxon>
        <taxon>Chitinophagaceae</taxon>
        <taxon>Flavihumibacter</taxon>
    </lineage>
</organism>
<dbReference type="PANTHER" id="PTHR30329:SF21">
    <property type="entry name" value="LIPOPROTEIN YIAD-RELATED"/>
    <property type="match status" value="1"/>
</dbReference>
<dbReference type="SUPFAM" id="SSF103647">
    <property type="entry name" value="TSP type-3 repeat"/>
    <property type="match status" value="1"/>
</dbReference>
<dbReference type="PRINTS" id="PR01021">
    <property type="entry name" value="OMPADOMAIN"/>
</dbReference>
<dbReference type="Pfam" id="PF00691">
    <property type="entry name" value="OmpA"/>
    <property type="match status" value="1"/>
</dbReference>
<feature type="domain" description="OmpA-like" evidence="8">
    <location>
        <begin position="324"/>
        <end position="440"/>
    </location>
</feature>
<dbReference type="AlphaFoldDB" id="A0A0E9N1R2"/>
<dbReference type="STRING" id="1220578.FPE01S_02_03850"/>
<feature type="region of interest" description="Disordered" evidence="6">
    <location>
        <begin position="413"/>
        <end position="440"/>
    </location>
</feature>
<dbReference type="InterPro" id="IPR050330">
    <property type="entry name" value="Bact_OuterMem_StrucFunc"/>
</dbReference>
<protein>
    <submittedName>
        <fullName evidence="9">OmpA family protein</fullName>
    </submittedName>
</protein>
<dbReference type="GO" id="GO:0007155">
    <property type="term" value="P:cell adhesion"/>
    <property type="evidence" value="ECO:0007669"/>
    <property type="project" value="InterPro"/>
</dbReference>
<sequence length="440" mass="47304">MKKLLLSLTVVTSVLGSVTAQNADYKKRPAIGIHFITNDFVTPQRIKETSLTDVLKDKQWAKFGEMDYGFGISYLKGLSNKIDFSTTLGVSFLSYPLKDNPSNGDDGALLEWDAMVRAKMTSDKYWVSPYISAGIGASKWRGYYGAIIPVGLGIQVNFFDEAFLLLETQYRTGITSTTSNHFFNSLGIAGNIGKPKEEKVVPQPPLPMVALDEDKDGVVDSLDACPTVPGLPALQGCPDRDGDGIADKDDKCPDTPGIAKYQGCPIPDTDGDGINDEEDKCPTVAGVAKYEGCPIPDRDNDGVNDDEDRCPDIAGPADNGGCPKLETSKFNAAAVQFVTGSATLTAAAKRELDKAARILNEQYPTVNVEIAGHTDNTGSAPFNQKLSEKRAAAVKTYLVKKKVSADRLTAVGFGQDQPIGDNKSASGKAQNRRVEFKVSQ</sequence>